<gene>
    <name evidence="2" type="ORF">RUM44_004642</name>
</gene>
<organism evidence="2 3">
    <name type="scientific">Polyplax serrata</name>
    <name type="common">Common mouse louse</name>
    <dbReference type="NCBI Taxonomy" id="468196"/>
    <lineage>
        <taxon>Eukaryota</taxon>
        <taxon>Metazoa</taxon>
        <taxon>Ecdysozoa</taxon>
        <taxon>Arthropoda</taxon>
        <taxon>Hexapoda</taxon>
        <taxon>Insecta</taxon>
        <taxon>Pterygota</taxon>
        <taxon>Neoptera</taxon>
        <taxon>Paraneoptera</taxon>
        <taxon>Psocodea</taxon>
        <taxon>Troctomorpha</taxon>
        <taxon>Phthiraptera</taxon>
        <taxon>Anoplura</taxon>
        <taxon>Polyplacidae</taxon>
        <taxon>Polyplax</taxon>
    </lineage>
</organism>
<feature type="compositionally biased region" description="Basic and acidic residues" evidence="1">
    <location>
        <begin position="61"/>
        <end position="87"/>
    </location>
</feature>
<feature type="compositionally biased region" description="Basic and acidic residues" evidence="1">
    <location>
        <begin position="37"/>
        <end position="47"/>
    </location>
</feature>
<dbReference type="Proteomes" id="UP001359485">
    <property type="component" value="Unassembled WGS sequence"/>
</dbReference>
<feature type="region of interest" description="Disordered" evidence="1">
    <location>
        <begin position="37"/>
        <end position="88"/>
    </location>
</feature>
<reference evidence="2 3" key="1">
    <citation type="submission" date="2023-09" db="EMBL/GenBank/DDBJ databases">
        <title>Genomes of two closely related lineages of the louse Polyplax serrata with different host specificities.</title>
        <authorList>
            <person name="Martinu J."/>
            <person name="Tarabai H."/>
            <person name="Stefka J."/>
            <person name="Hypsa V."/>
        </authorList>
    </citation>
    <scope>NUCLEOTIDE SEQUENCE [LARGE SCALE GENOMIC DNA]</scope>
    <source>
        <strain evidence="2">98ZLc_SE</strain>
    </source>
</reference>
<evidence type="ECO:0000313" key="2">
    <source>
        <dbReference type="EMBL" id="KAK6634035.1"/>
    </source>
</evidence>
<comment type="caution">
    <text evidence="2">The sequence shown here is derived from an EMBL/GenBank/DDBJ whole genome shotgun (WGS) entry which is preliminary data.</text>
</comment>
<evidence type="ECO:0000256" key="1">
    <source>
        <dbReference type="SAM" id="MobiDB-lite"/>
    </source>
</evidence>
<dbReference type="EMBL" id="JAWJWF010000004">
    <property type="protein sequence ID" value="KAK6634035.1"/>
    <property type="molecule type" value="Genomic_DNA"/>
</dbReference>
<name>A0ABR1B3F5_POLSC</name>
<sequence>MGWKLIRLEKKEVSQQSTGQAQKQRAKIEFITKKRRREYVSQRETPGKMRLRRGKFPGMPETKETRGRVGAERQIEKGERQETRPAGERATLATAQVVLEFPWQSSRQLSCYQRENRHFACVFPSTGGYAILFVP</sequence>
<accession>A0ABR1B3F5</accession>
<proteinExistence type="predicted"/>
<evidence type="ECO:0000313" key="3">
    <source>
        <dbReference type="Proteomes" id="UP001359485"/>
    </source>
</evidence>
<keyword evidence="3" id="KW-1185">Reference proteome</keyword>
<protein>
    <submittedName>
        <fullName evidence="2">Uncharacterized protein</fullName>
    </submittedName>
</protein>